<gene>
    <name evidence="1" type="ORF">CK203_111043</name>
</gene>
<protein>
    <submittedName>
        <fullName evidence="1">Uncharacterized protein</fullName>
    </submittedName>
</protein>
<dbReference type="EMBL" id="QGNW01002080">
    <property type="protein sequence ID" value="RVW25570.1"/>
    <property type="molecule type" value="Genomic_DNA"/>
</dbReference>
<comment type="caution">
    <text evidence="1">The sequence shown here is derived from an EMBL/GenBank/DDBJ whole genome shotgun (WGS) entry which is preliminary data.</text>
</comment>
<organism evidence="1 2">
    <name type="scientific">Vitis vinifera</name>
    <name type="common">Grape</name>
    <dbReference type="NCBI Taxonomy" id="29760"/>
    <lineage>
        <taxon>Eukaryota</taxon>
        <taxon>Viridiplantae</taxon>
        <taxon>Streptophyta</taxon>
        <taxon>Embryophyta</taxon>
        <taxon>Tracheophyta</taxon>
        <taxon>Spermatophyta</taxon>
        <taxon>Magnoliopsida</taxon>
        <taxon>eudicotyledons</taxon>
        <taxon>Gunneridae</taxon>
        <taxon>Pentapetalae</taxon>
        <taxon>rosids</taxon>
        <taxon>Vitales</taxon>
        <taxon>Vitaceae</taxon>
        <taxon>Viteae</taxon>
        <taxon>Vitis</taxon>
    </lineage>
</organism>
<proteinExistence type="predicted"/>
<accession>A0A438CQT7</accession>
<dbReference type="AlphaFoldDB" id="A0A438CQT7"/>
<dbReference type="Proteomes" id="UP000288805">
    <property type="component" value="Unassembled WGS sequence"/>
</dbReference>
<evidence type="ECO:0000313" key="1">
    <source>
        <dbReference type="EMBL" id="RVW25570.1"/>
    </source>
</evidence>
<reference evidence="1 2" key="1">
    <citation type="journal article" date="2018" name="PLoS Genet.">
        <title>Population sequencing reveals clonal diversity and ancestral inbreeding in the grapevine cultivar Chardonnay.</title>
        <authorList>
            <person name="Roach M.J."/>
            <person name="Johnson D.L."/>
            <person name="Bohlmann J."/>
            <person name="van Vuuren H.J."/>
            <person name="Jones S.J."/>
            <person name="Pretorius I.S."/>
            <person name="Schmidt S.A."/>
            <person name="Borneman A.R."/>
        </authorList>
    </citation>
    <scope>NUCLEOTIDE SEQUENCE [LARGE SCALE GENOMIC DNA]</scope>
    <source>
        <strain evidence="2">cv. Chardonnay</strain>
        <tissue evidence="1">Leaf</tissue>
    </source>
</reference>
<name>A0A438CQT7_VITVI</name>
<sequence>MLLNRSKAQNGMPEFDNPSFLQLGAGAALAFGSLLPECFSCNLGLWELALEASELFLGCRRWYRTMDLAGDSAREPEMALEFEPGIAQSNQLVLSSQPWVSSSMADRLTWLNIALPAALVAPASLEEDFGLNGEGFGAGFGTEPGLGSFRRLLLRFEGDEDFAPRVRAILEYRNFGRNLPFSQQLRSEFRSCEIDVTVLRSGTRVPKPLSQLRNALRNGTFGAKSCFFHFAMSFAAAKWVLLYCEVALVCQIHFRSCEISSQRLLQCCGMVGNKMLISQRFPSPCEIS</sequence>
<evidence type="ECO:0000313" key="2">
    <source>
        <dbReference type="Proteomes" id="UP000288805"/>
    </source>
</evidence>